<evidence type="ECO:0000313" key="1">
    <source>
        <dbReference type="EMBL" id="TWT30954.1"/>
    </source>
</evidence>
<dbReference type="Proteomes" id="UP000317243">
    <property type="component" value="Unassembled WGS sequence"/>
</dbReference>
<organism evidence="1 2">
    <name type="scientific">Thalassoglobus neptunius</name>
    <dbReference type="NCBI Taxonomy" id="1938619"/>
    <lineage>
        <taxon>Bacteria</taxon>
        <taxon>Pseudomonadati</taxon>
        <taxon>Planctomycetota</taxon>
        <taxon>Planctomycetia</taxon>
        <taxon>Planctomycetales</taxon>
        <taxon>Planctomycetaceae</taxon>
        <taxon>Thalassoglobus</taxon>
    </lineage>
</organism>
<keyword evidence="2" id="KW-1185">Reference proteome</keyword>
<dbReference type="EMBL" id="SIHI01000094">
    <property type="protein sequence ID" value="TWT30954.1"/>
    <property type="molecule type" value="Genomic_DNA"/>
</dbReference>
<comment type="caution">
    <text evidence="1">The sequence shown here is derived from an EMBL/GenBank/DDBJ whole genome shotgun (WGS) entry which is preliminary data.</text>
</comment>
<sequence length="437" mass="48900">MTNPTRTLMESFANLISGQSPFALDALSFYTNDEEQLANEFPAFASGLEQPVPRWCCAIGWQSALKHANGASVPLSKQETMGHLYGGTGYSGVPVNVFNAQIANFVAWITDTAPEYYFEQGIPRQKVSEDPVGYVYTSRGGLIDIGHVRGLADRTRHLASLVLQHLPDGGEFQIYTEKGTRTIYLTQSISNPDPRLAGLIGARLAYETSVWHEIVTFFTWEQYSAFSPEDNYSNLLGCWVGFNSLFTDPKNDYNMAVNVSIDYALRVLQYQNKDVTIDSVDYVDDHFYLYNDAYDVTEMPGANFPDYSPWTITAPLRADVHLELLRRHFDSYGVVQPWLVTELELAGNSVLRDSLRSACGHPVVAAPIRVPNVDMDGNPLTDYYRMETYVSTDRIPASFLTGLPNPITTADFPTLIERLRAIHVDRYGPGTDRPETP</sequence>
<reference evidence="1 2" key="1">
    <citation type="submission" date="2019-02" db="EMBL/GenBank/DDBJ databases">
        <title>Deep-cultivation of Planctomycetes and their phenomic and genomic characterization uncovers novel biology.</title>
        <authorList>
            <person name="Wiegand S."/>
            <person name="Jogler M."/>
            <person name="Boedeker C."/>
            <person name="Pinto D."/>
            <person name="Vollmers J."/>
            <person name="Rivas-Marin E."/>
            <person name="Kohn T."/>
            <person name="Peeters S.H."/>
            <person name="Heuer A."/>
            <person name="Rast P."/>
            <person name="Oberbeckmann S."/>
            <person name="Bunk B."/>
            <person name="Jeske O."/>
            <person name="Meyerdierks A."/>
            <person name="Storesund J.E."/>
            <person name="Kallscheuer N."/>
            <person name="Luecker S."/>
            <person name="Lage O.M."/>
            <person name="Pohl T."/>
            <person name="Merkel B.J."/>
            <person name="Hornburger P."/>
            <person name="Mueller R.-W."/>
            <person name="Bruemmer F."/>
            <person name="Labrenz M."/>
            <person name="Spormann A.M."/>
            <person name="Op Den Camp H."/>
            <person name="Overmann J."/>
            <person name="Amann R."/>
            <person name="Jetten M.S.M."/>
            <person name="Mascher T."/>
            <person name="Medema M.H."/>
            <person name="Devos D.P."/>
            <person name="Kaster A.-K."/>
            <person name="Ovreas L."/>
            <person name="Rohde M."/>
            <person name="Galperin M.Y."/>
            <person name="Jogler C."/>
        </authorList>
    </citation>
    <scope>NUCLEOTIDE SEQUENCE [LARGE SCALE GENOMIC DNA]</scope>
    <source>
        <strain evidence="1 2">KOR42</strain>
    </source>
</reference>
<accession>A0A5C5UX44</accession>
<dbReference type="Pfam" id="PF13265">
    <property type="entry name" value="DUF4056"/>
    <property type="match status" value="1"/>
</dbReference>
<gene>
    <name evidence="1" type="ORF">KOR42_54050</name>
</gene>
<protein>
    <submittedName>
        <fullName evidence="1">Uncharacterized protein</fullName>
    </submittedName>
</protein>
<dbReference type="OrthoDB" id="1164519at2"/>
<proteinExistence type="predicted"/>
<evidence type="ECO:0000313" key="2">
    <source>
        <dbReference type="Proteomes" id="UP000317243"/>
    </source>
</evidence>
<dbReference type="AlphaFoldDB" id="A0A5C5UX44"/>
<name>A0A5C5UX44_9PLAN</name>
<dbReference type="InterPro" id="IPR025130">
    <property type="entry name" value="DUF4056"/>
</dbReference>
<dbReference type="RefSeq" id="WP_146512626.1">
    <property type="nucleotide sequence ID" value="NZ_SIHI01000094.1"/>
</dbReference>